<dbReference type="EMBL" id="CAJNOR010000082">
    <property type="protein sequence ID" value="CAF0788859.1"/>
    <property type="molecule type" value="Genomic_DNA"/>
</dbReference>
<feature type="active site" description="Schiff-base intermediate with substrate; via topaquinone" evidence="12">
    <location>
        <position position="389"/>
    </location>
</feature>
<evidence type="ECO:0000256" key="7">
    <source>
        <dbReference type="ARBA" id="ARBA00022772"/>
    </source>
</evidence>
<keyword evidence="21" id="KW-1185">Reference proteome</keyword>
<dbReference type="SUPFAM" id="SSF54416">
    <property type="entry name" value="Amine oxidase N-terminal region"/>
    <property type="match status" value="2"/>
</dbReference>
<feature type="domain" description="Copper amine oxidase N2-terminal" evidence="17">
    <location>
        <begin position="18"/>
        <end position="94"/>
    </location>
</feature>
<dbReference type="Pfam" id="PF02727">
    <property type="entry name" value="Cu_amine_oxidN2"/>
    <property type="match status" value="1"/>
</dbReference>
<protein>
    <recommendedName>
        <fullName evidence="14">Amine oxidase</fullName>
        <ecNumber evidence="14">1.4.3.-</ecNumber>
    </recommendedName>
</protein>
<dbReference type="Pfam" id="PF01179">
    <property type="entry name" value="Cu_amine_oxid"/>
    <property type="match status" value="1"/>
</dbReference>
<dbReference type="OrthoDB" id="5379943at2759"/>
<dbReference type="NCBIfam" id="NF008559">
    <property type="entry name" value="PRK11504.1"/>
    <property type="match status" value="1"/>
</dbReference>
<evidence type="ECO:0000256" key="5">
    <source>
        <dbReference type="ARBA" id="ARBA00011738"/>
    </source>
</evidence>
<dbReference type="GO" id="GO:0009308">
    <property type="term" value="P:amine metabolic process"/>
    <property type="evidence" value="ECO:0007669"/>
    <property type="project" value="UniProtKB-UniRule"/>
</dbReference>
<evidence type="ECO:0000256" key="9">
    <source>
        <dbReference type="ARBA" id="ARBA00023008"/>
    </source>
</evidence>
<evidence type="ECO:0000256" key="1">
    <source>
        <dbReference type="ARBA" id="ARBA00001935"/>
    </source>
</evidence>
<dbReference type="GO" id="GO:0005507">
    <property type="term" value="F:copper ion binding"/>
    <property type="evidence" value="ECO:0007669"/>
    <property type="project" value="InterPro"/>
</dbReference>
<dbReference type="InterPro" id="IPR015802">
    <property type="entry name" value="Cu_amine_oxidase_N3"/>
</dbReference>
<evidence type="ECO:0000256" key="15">
    <source>
        <dbReference type="SAM" id="MobiDB-lite"/>
    </source>
</evidence>
<comment type="subunit">
    <text evidence="5">Homodimer.</text>
</comment>
<reference evidence="19" key="1">
    <citation type="submission" date="2021-02" db="EMBL/GenBank/DDBJ databases">
        <authorList>
            <person name="Nowell W R."/>
        </authorList>
    </citation>
    <scope>NUCLEOTIDE SEQUENCE</scope>
</reference>
<feature type="active site" description="Proton acceptor" evidence="12">
    <location>
        <position position="305"/>
    </location>
</feature>
<feature type="domain" description="Copper amine oxidase catalytic" evidence="16">
    <location>
        <begin position="232"/>
        <end position="631"/>
    </location>
</feature>
<evidence type="ECO:0000256" key="14">
    <source>
        <dbReference type="RuleBase" id="RU000672"/>
    </source>
</evidence>
<dbReference type="InterPro" id="IPR015800">
    <property type="entry name" value="Cu_amine_oxidase_N2"/>
</dbReference>
<proteinExistence type="inferred from homology"/>
<dbReference type="PANTHER" id="PTHR10638:SF86">
    <property type="entry name" value="COPPER AMINE OXIDASE 1-RELATED"/>
    <property type="match status" value="1"/>
</dbReference>
<evidence type="ECO:0000259" key="18">
    <source>
        <dbReference type="Pfam" id="PF02728"/>
    </source>
</evidence>
<keyword evidence="7 12" id="KW-0801">TPQ</keyword>
<comment type="cofactor">
    <cofactor evidence="3">
        <name>Zn(2+)</name>
        <dbReference type="ChEBI" id="CHEBI:29105"/>
    </cofactor>
</comment>
<dbReference type="AlphaFoldDB" id="A0A813S0I9"/>
<comment type="cofactor">
    <cofactor evidence="14">
        <name>Cu cation</name>
        <dbReference type="ChEBI" id="CHEBI:23378"/>
    </cofactor>
    <text evidence="14">Contains 1 topaquinone per subunit.</text>
</comment>
<evidence type="ECO:0000256" key="2">
    <source>
        <dbReference type="ARBA" id="ARBA00001936"/>
    </source>
</evidence>
<evidence type="ECO:0000313" key="21">
    <source>
        <dbReference type="Proteomes" id="UP000663828"/>
    </source>
</evidence>
<evidence type="ECO:0000256" key="12">
    <source>
        <dbReference type="PIRSR" id="PIRSR600269-50"/>
    </source>
</evidence>
<dbReference type="PROSITE" id="PS01165">
    <property type="entry name" value="COPPER_AMINE_OXID_2"/>
    <property type="match status" value="1"/>
</dbReference>
<dbReference type="InterPro" id="IPR015798">
    <property type="entry name" value="Cu_amine_oxidase_C"/>
</dbReference>
<comment type="PTM">
    <text evidence="13 14">Topaquinone (TPQ) is generated by copper-dependent autoxidation of a specific tyrosyl residue.</text>
</comment>
<organism evidence="19 21">
    <name type="scientific">Adineta ricciae</name>
    <name type="common">Rotifer</name>
    <dbReference type="NCBI Taxonomy" id="249248"/>
    <lineage>
        <taxon>Eukaryota</taxon>
        <taxon>Metazoa</taxon>
        <taxon>Spiralia</taxon>
        <taxon>Gnathifera</taxon>
        <taxon>Rotifera</taxon>
        <taxon>Eurotatoria</taxon>
        <taxon>Bdelloidea</taxon>
        <taxon>Adinetida</taxon>
        <taxon>Adinetidae</taxon>
        <taxon>Adineta</taxon>
    </lineage>
</organism>
<sequence length="648" mass="74104">MTNDKVESTTSERTQSRHPLEPLSLAEIERAVEVLKKQSDKITATTRFVSITLHEAAKEKILNPSNEVISREADVVLFDNGTNSCYEARVELENEGQLISLEHIPNVQATMTVDEQVECEQAVLRSVQFQELIREHYGIDDVSRVMVDIWSSGYYGEEEERTRRLARPLCFVRSHPNDNGYTHPIEGLRPVVDLNLMEVIRIEIYNHYPIPYISCEYTSDQVSKTRTDIRPLEIVQPEGPSFQINGYQVSWQKWSFVIGFTMRQGLVLHHLTYDNRSVLYRAALSEMVVPYGDPAEQQARKNAFDCGEYGLGCCTNSLELGCDCLGYIKYFDANMCTSRGELLVIKNAICLHEEDVGILWKHTDRRLNNPEVRRSRRLVISSIATIENYEYGFFWYLYQDASVQFEVKMTGILSLGAVPPEKKSPYGSLIAPQLFAPYHQHFFNMRLDLAIDGINNTAYMIDVEADPDDALHNQFHNAFHINKILLETEKQARSNLCLEKSRSWKFENSAVRNGVGEATGYKLHPGDNAVPLSSSKAWWRKRASFVDYHVWVTPFDEKEMFGSGNYPNQSQSDIGLLHYTEQDRSIVNKDIVLWYTFGVTHIPRQEDFPVMPVVTAGFSLKPSGFFDINPSNDLPKAIKKTVKECCEN</sequence>
<keyword evidence="6 14" id="KW-0479">Metal-binding</keyword>
<comment type="catalytic activity">
    <reaction evidence="11">
        <text>a primary methyl amine + O2 + H2O = an aldehyde + H2O2 + NH4(+)</text>
        <dbReference type="Rhea" id="RHEA:16153"/>
        <dbReference type="ChEBI" id="CHEBI:15377"/>
        <dbReference type="ChEBI" id="CHEBI:15379"/>
        <dbReference type="ChEBI" id="CHEBI:16240"/>
        <dbReference type="ChEBI" id="CHEBI:17478"/>
        <dbReference type="ChEBI" id="CHEBI:28938"/>
        <dbReference type="ChEBI" id="CHEBI:228804"/>
        <dbReference type="EC" id="1.4.3.21"/>
    </reaction>
</comment>
<accession>A0A813S0I9</accession>
<dbReference type="Gene3D" id="3.10.450.40">
    <property type="match status" value="2"/>
</dbReference>
<name>A0A813S0I9_ADIRI</name>
<keyword evidence="8 14" id="KW-0560">Oxidoreductase</keyword>
<keyword evidence="9 14" id="KW-0186">Copper</keyword>
<comment type="caution">
    <text evidence="19">The sequence shown here is derived from an EMBL/GenBank/DDBJ whole genome shotgun (WGS) entry which is preliminary data.</text>
</comment>
<dbReference type="Proteomes" id="UP000663852">
    <property type="component" value="Unassembled WGS sequence"/>
</dbReference>
<evidence type="ECO:0000256" key="3">
    <source>
        <dbReference type="ARBA" id="ARBA00001947"/>
    </source>
</evidence>
<evidence type="ECO:0000256" key="11">
    <source>
        <dbReference type="ARBA" id="ARBA00048032"/>
    </source>
</evidence>
<dbReference type="EMBL" id="CAJNOJ010000024">
    <property type="protein sequence ID" value="CAF0861633.1"/>
    <property type="molecule type" value="Genomic_DNA"/>
</dbReference>
<dbReference type="EC" id="1.4.3.-" evidence="14"/>
<evidence type="ECO:0000313" key="20">
    <source>
        <dbReference type="EMBL" id="CAF0861633.1"/>
    </source>
</evidence>
<evidence type="ECO:0000256" key="4">
    <source>
        <dbReference type="ARBA" id="ARBA00007983"/>
    </source>
</evidence>
<feature type="modified residue" description="2',4',5'-topaquinone" evidence="13">
    <location>
        <position position="389"/>
    </location>
</feature>
<evidence type="ECO:0000259" key="16">
    <source>
        <dbReference type="Pfam" id="PF01179"/>
    </source>
</evidence>
<dbReference type="GO" id="GO:0008131">
    <property type="term" value="F:primary methylamine oxidase activity"/>
    <property type="evidence" value="ECO:0007669"/>
    <property type="project" value="UniProtKB-EC"/>
</dbReference>
<dbReference type="InterPro" id="IPR016182">
    <property type="entry name" value="Cu_amine_oxidase_N-reg"/>
</dbReference>
<dbReference type="Gene3D" id="2.70.98.20">
    <property type="entry name" value="Copper amine oxidase, catalytic domain"/>
    <property type="match status" value="1"/>
</dbReference>
<evidence type="ECO:0000259" key="17">
    <source>
        <dbReference type="Pfam" id="PF02727"/>
    </source>
</evidence>
<dbReference type="Pfam" id="PF02728">
    <property type="entry name" value="Cu_amine_oxidN3"/>
    <property type="match status" value="1"/>
</dbReference>
<evidence type="ECO:0000256" key="6">
    <source>
        <dbReference type="ARBA" id="ARBA00022723"/>
    </source>
</evidence>
<dbReference type="PANTHER" id="PTHR10638">
    <property type="entry name" value="COPPER AMINE OXIDASE"/>
    <property type="match status" value="1"/>
</dbReference>
<dbReference type="InterPro" id="IPR049947">
    <property type="entry name" value="Cu_Am_Ox_Cu-bd"/>
</dbReference>
<dbReference type="InterPro" id="IPR000269">
    <property type="entry name" value="Cu_amine_oxidase"/>
</dbReference>
<feature type="region of interest" description="Disordered" evidence="15">
    <location>
        <begin position="1"/>
        <end position="21"/>
    </location>
</feature>
<comment type="cofactor">
    <cofactor evidence="1">
        <name>Cu cation</name>
        <dbReference type="ChEBI" id="CHEBI:23378"/>
    </cofactor>
</comment>
<dbReference type="InterPro" id="IPR036460">
    <property type="entry name" value="Cu_amine_oxidase_C_sf"/>
</dbReference>
<comment type="similarity">
    <text evidence="4 14">Belongs to the copper/topaquinone oxidase family.</text>
</comment>
<comment type="cofactor">
    <cofactor evidence="2">
        <name>Mn(2+)</name>
        <dbReference type="ChEBI" id="CHEBI:29035"/>
    </cofactor>
</comment>
<keyword evidence="10" id="KW-0464">Manganese</keyword>
<evidence type="ECO:0000256" key="8">
    <source>
        <dbReference type="ARBA" id="ARBA00023002"/>
    </source>
</evidence>
<evidence type="ECO:0000256" key="10">
    <source>
        <dbReference type="ARBA" id="ARBA00023211"/>
    </source>
</evidence>
<evidence type="ECO:0000256" key="13">
    <source>
        <dbReference type="PIRSR" id="PIRSR600269-51"/>
    </source>
</evidence>
<dbReference type="InterPro" id="IPR049948">
    <property type="entry name" value="Cu_Am_ox_TPQ-bd"/>
</dbReference>
<gene>
    <name evidence="20" type="ORF">EDS130_LOCUS7844</name>
    <name evidence="19" type="ORF">XAT740_LOCUS2375</name>
</gene>
<dbReference type="PROSITE" id="PS01164">
    <property type="entry name" value="COPPER_AMINE_OXID_1"/>
    <property type="match status" value="1"/>
</dbReference>
<evidence type="ECO:0000313" key="19">
    <source>
        <dbReference type="EMBL" id="CAF0788859.1"/>
    </source>
</evidence>
<feature type="domain" description="Copper amine oxidase N3-terminal" evidence="18">
    <location>
        <begin position="111"/>
        <end position="211"/>
    </location>
</feature>
<dbReference type="SUPFAM" id="SSF49998">
    <property type="entry name" value="Amine oxidase catalytic domain"/>
    <property type="match status" value="1"/>
</dbReference>
<dbReference type="GO" id="GO:0048038">
    <property type="term" value="F:quinone binding"/>
    <property type="evidence" value="ECO:0007669"/>
    <property type="project" value="InterPro"/>
</dbReference>
<dbReference type="Proteomes" id="UP000663828">
    <property type="component" value="Unassembled WGS sequence"/>
</dbReference>